<keyword evidence="3" id="KW-0732">Signal</keyword>
<feature type="repeat" description="TPR" evidence="1">
    <location>
        <begin position="108"/>
        <end position="141"/>
    </location>
</feature>
<evidence type="ECO:0000313" key="4">
    <source>
        <dbReference type="EMBL" id="RAL22283.1"/>
    </source>
</evidence>
<feature type="compositionally biased region" description="Low complexity" evidence="2">
    <location>
        <begin position="23"/>
        <end position="38"/>
    </location>
</feature>
<name>A0A328C9H4_9DELT</name>
<accession>A0A328C9H4</accession>
<reference evidence="4 5" key="1">
    <citation type="submission" date="2018-05" db="EMBL/GenBank/DDBJ databases">
        <title>Lujinxingia marina gen. nov. sp. nov., a new facultative anaerobic member of the class Deltaproteobacteria, and proposal of Lujinxingaceae fam. nov.</title>
        <authorList>
            <person name="Li C.-M."/>
        </authorList>
    </citation>
    <scope>NUCLEOTIDE SEQUENCE [LARGE SCALE GENOMIC DNA]</scope>
    <source>
        <strain evidence="4 5">B210</strain>
    </source>
</reference>
<comment type="caution">
    <text evidence="4">The sequence shown here is derived from an EMBL/GenBank/DDBJ whole genome shotgun (WGS) entry which is preliminary data.</text>
</comment>
<dbReference type="PROSITE" id="PS50005">
    <property type="entry name" value="TPR"/>
    <property type="match status" value="1"/>
</dbReference>
<evidence type="ECO:0000256" key="3">
    <source>
        <dbReference type="SAM" id="SignalP"/>
    </source>
</evidence>
<proteinExistence type="predicted"/>
<dbReference type="EMBL" id="QHKO01000004">
    <property type="protein sequence ID" value="RAL22283.1"/>
    <property type="molecule type" value="Genomic_DNA"/>
</dbReference>
<dbReference type="RefSeq" id="WP_111729854.1">
    <property type="nucleotide sequence ID" value="NZ_QHKO01000004.1"/>
</dbReference>
<evidence type="ECO:0000256" key="1">
    <source>
        <dbReference type="PROSITE-ProRule" id="PRU00339"/>
    </source>
</evidence>
<dbReference type="InterPro" id="IPR019734">
    <property type="entry name" value="TPR_rpt"/>
</dbReference>
<feature type="signal peptide" evidence="3">
    <location>
        <begin position="1"/>
        <end position="26"/>
    </location>
</feature>
<dbReference type="SMART" id="SM00028">
    <property type="entry name" value="TPR"/>
    <property type="match status" value="2"/>
</dbReference>
<evidence type="ECO:0008006" key="6">
    <source>
        <dbReference type="Google" id="ProtNLM"/>
    </source>
</evidence>
<dbReference type="InterPro" id="IPR011990">
    <property type="entry name" value="TPR-like_helical_dom_sf"/>
</dbReference>
<feature type="region of interest" description="Disordered" evidence="2">
    <location>
        <begin position="23"/>
        <end position="68"/>
    </location>
</feature>
<protein>
    <recommendedName>
        <fullName evidence="6">Tetratricopeptide repeat protein</fullName>
    </recommendedName>
</protein>
<organism evidence="4 5">
    <name type="scientific">Lujinxingia litoralis</name>
    <dbReference type="NCBI Taxonomy" id="2211119"/>
    <lineage>
        <taxon>Bacteria</taxon>
        <taxon>Deltaproteobacteria</taxon>
        <taxon>Bradymonadales</taxon>
        <taxon>Lujinxingiaceae</taxon>
        <taxon>Lujinxingia</taxon>
    </lineage>
</organism>
<feature type="chain" id="PRO_5016434729" description="Tetratricopeptide repeat protein" evidence="3">
    <location>
        <begin position="27"/>
        <end position="371"/>
    </location>
</feature>
<dbReference type="AlphaFoldDB" id="A0A328C9H4"/>
<dbReference type="Gene3D" id="1.25.40.10">
    <property type="entry name" value="Tetratricopeptide repeat domain"/>
    <property type="match status" value="1"/>
</dbReference>
<gene>
    <name evidence="4" type="ORF">DL240_10550</name>
</gene>
<dbReference type="OrthoDB" id="5518909at2"/>
<evidence type="ECO:0000313" key="5">
    <source>
        <dbReference type="Proteomes" id="UP000249169"/>
    </source>
</evidence>
<dbReference type="Proteomes" id="UP000249169">
    <property type="component" value="Unassembled WGS sequence"/>
</dbReference>
<keyword evidence="5" id="KW-1185">Reference proteome</keyword>
<sequence>MKSCLNAGALLTLVAGLLLSAGPAAAQPAPEDAPARAPETSADEEAPAGGQERDAPAGGPATEAPEDGERLSAYQAALDRGTSRYNGGEYEAARQAFVQAAQIVPGQAASYRNLARANFWLERYAEATHHYDHYLRLAPEAGDAEQIRLERRMAATRAAGQGYVVPGAQRQALEALERELTRGQALTPAGGGAYGLYQTVLRMGYAAPELAQIQARLAQRLVDEHDAGLLAAPSGLVPTLDQQDWAVQRERLQLAAELTPDPLTAELVERRLLVVEAAEALLGSRLDRAAERAQEAAEANPDLRFVGWYQVAALAAGGEHERALQALDAFRARADWDAPTDRQAAVLRAQLLQALGRSEEAARALESALRE</sequence>
<evidence type="ECO:0000256" key="2">
    <source>
        <dbReference type="SAM" id="MobiDB-lite"/>
    </source>
</evidence>
<dbReference type="SUPFAM" id="SSF48452">
    <property type="entry name" value="TPR-like"/>
    <property type="match status" value="2"/>
</dbReference>
<keyword evidence="1" id="KW-0802">TPR repeat</keyword>